<evidence type="ECO:0000313" key="8">
    <source>
        <dbReference type="Proteomes" id="UP000218267"/>
    </source>
</evidence>
<comment type="subcellular location">
    <subcellularLocation>
        <location evidence="1">Cell membrane</location>
        <topology evidence="1">Multi-pass membrane protein</topology>
    </subcellularLocation>
</comment>
<dbReference type="KEGG" id="mbas:ALGA_1792"/>
<feature type="transmembrane region" description="Helical" evidence="6">
    <location>
        <begin position="435"/>
        <end position="453"/>
    </location>
</feature>
<feature type="transmembrane region" description="Helical" evidence="6">
    <location>
        <begin position="12"/>
        <end position="29"/>
    </location>
</feature>
<reference evidence="7 8" key="1">
    <citation type="journal article" date="2018" name="Mar. Genomics">
        <title>Complete genome sequence of Marinifilaceae bacterium strain SPP2, isolated from the Antarctic marine sediment.</title>
        <authorList>
            <person name="Watanabe M."/>
            <person name="Kojima H."/>
            <person name="Fukui M."/>
        </authorList>
    </citation>
    <scope>NUCLEOTIDE SEQUENCE [LARGE SCALE GENOMIC DNA]</scope>
    <source>
        <strain evidence="7 8">SPP2</strain>
    </source>
</reference>
<feature type="transmembrane region" description="Helical" evidence="6">
    <location>
        <begin position="193"/>
        <end position="214"/>
    </location>
</feature>
<dbReference type="PANTHER" id="PTHR30250:SF11">
    <property type="entry name" value="O-ANTIGEN TRANSPORTER-RELATED"/>
    <property type="match status" value="1"/>
</dbReference>
<dbReference type="GO" id="GO:0005886">
    <property type="term" value="C:plasma membrane"/>
    <property type="evidence" value="ECO:0007669"/>
    <property type="project" value="UniProtKB-SubCell"/>
</dbReference>
<reference evidence="8" key="2">
    <citation type="journal article" date="2020" name="Antonie Van Leeuwenhoek">
        <title>Labilibaculum antarcticum sp. nov., a novel facultative anaerobic, psychrotorelant bacterium isolated from marine sediment of Antarctica.</title>
        <authorList>
            <person name="Watanabe M."/>
            <person name="Kojima H."/>
            <person name="Fukui M."/>
        </authorList>
    </citation>
    <scope>NUCLEOTIDE SEQUENCE [LARGE SCALE GENOMIC DNA]</scope>
    <source>
        <strain evidence="8">SPP2</strain>
    </source>
</reference>
<keyword evidence="5 6" id="KW-0472">Membrane</keyword>
<evidence type="ECO:0000256" key="3">
    <source>
        <dbReference type="ARBA" id="ARBA00022692"/>
    </source>
</evidence>
<keyword evidence="8" id="KW-1185">Reference proteome</keyword>
<keyword evidence="3 6" id="KW-0812">Transmembrane</keyword>
<feature type="transmembrane region" description="Helical" evidence="6">
    <location>
        <begin position="41"/>
        <end position="62"/>
    </location>
</feature>
<evidence type="ECO:0000256" key="5">
    <source>
        <dbReference type="ARBA" id="ARBA00023136"/>
    </source>
</evidence>
<name>A0A1Y1CIF6_9BACT</name>
<organism evidence="7 8">
    <name type="scientific">Labilibaculum antarcticum</name>
    <dbReference type="NCBI Taxonomy" id="1717717"/>
    <lineage>
        <taxon>Bacteria</taxon>
        <taxon>Pseudomonadati</taxon>
        <taxon>Bacteroidota</taxon>
        <taxon>Bacteroidia</taxon>
        <taxon>Marinilabiliales</taxon>
        <taxon>Marinifilaceae</taxon>
        <taxon>Labilibaculum</taxon>
    </lineage>
</organism>
<keyword evidence="2" id="KW-1003">Cell membrane</keyword>
<dbReference type="InterPro" id="IPR050833">
    <property type="entry name" value="Poly_Biosynth_Transport"/>
</dbReference>
<gene>
    <name evidence="7" type="ORF">ALGA_1792</name>
</gene>
<feature type="transmembrane region" description="Helical" evidence="6">
    <location>
        <begin position="268"/>
        <end position="291"/>
    </location>
</feature>
<feature type="transmembrane region" description="Helical" evidence="6">
    <location>
        <begin position="148"/>
        <end position="173"/>
    </location>
</feature>
<dbReference type="Pfam" id="PF01943">
    <property type="entry name" value="Polysacc_synt"/>
    <property type="match status" value="1"/>
</dbReference>
<sequence length="497" mass="56487">MNPLKKLAGETVIYGASSIIGRLLNWLLVPLYTNLFIPEQYGIVTNLMSYVAILLVVLTYGMETGYFRFASKEKESDLTFSTSFISLIVTSVLFLIAIASFLNPLSLYLDIPANKSYIILLALTLAFDAITSLPFAKLRQENRAVRYAGLKLINIGVNLGINLFFLLLCPWIYNNFPEFPITKIWNPEFGIGYIFLAIFVSSFINLLLLLPDILKVQFRLDRKLLFKILGYSSPILIVSICGTLNINLDKMIMPELIPEAQNPFYQTGIYGANYKLAVIMTLFIQAFRYSFEPFFFSQAKEKNSKQVYADVLKYFVIFGLIIFLSVMFYLDIVKILIDSSYHEGLKIVPYVLLANLFFGIFFSLSLWYKLTDNTRFGAYIAIIGTIITVVLNILLVPKFGYMGAAYSVLACFFTITVISYLAGQKYYPVQYDLKRILFYLFLALVVFIASTYIGIENQWLKMAAKTPLLLLFGVVVIQKERLWGSLGKLIGVSKSRK</sequence>
<feature type="transmembrane region" description="Helical" evidence="6">
    <location>
        <begin position="117"/>
        <end position="136"/>
    </location>
</feature>
<feature type="transmembrane region" description="Helical" evidence="6">
    <location>
        <begin position="401"/>
        <end position="423"/>
    </location>
</feature>
<feature type="transmembrane region" description="Helical" evidence="6">
    <location>
        <begin position="350"/>
        <end position="369"/>
    </location>
</feature>
<accession>A0A1Y1CIF6</accession>
<evidence type="ECO:0000256" key="6">
    <source>
        <dbReference type="SAM" id="Phobius"/>
    </source>
</evidence>
<dbReference type="AlphaFoldDB" id="A0A1Y1CIF6"/>
<dbReference type="RefSeq" id="WP_096429034.1">
    <property type="nucleotide sequence ID" value="NZ_AP018042.1"/>
</dbReference>
<proteinExistence type="predicted"/>
<feature type="transmembrane region" description="Helical" evidence="6">
    <location>
        <begin position="376"/>
        <end position="395"/>
    </location>
</feature>
<dbReference type="OrthoDB" id="9814608at2"/>
<dbReference type="Proteomes" id="UP000218267">
    <property type="component" value="Chromosome"/>
</dbReference>
<evidence type="ECO:0000256" key="4">
    <source>
        <dbReference type="ARBA" id="ARBA00022989"/>
    </source>
</evidence>
<protein>
    <submittedName>
        <fullName evidence="7">Uncharacterized protein</fullName>
    </submittedName>
</protein>
<feature type="transmembrane region" description="Helical" evidence="6">
    <location>
        <begin position="83"/>
        <end position="105"/>
    </location>
</feature>
<evidence type="ECO:0000313" key="7">
    <source>
        <dbReference type="EMBL" id="BAX80166.1"/>
    </source>
</evidence>
<dbReference type="EMBL" id="AP018042">
    <property type="protein sequence ID" value="BAX80166.1"/>
    <property type="molecule type" value="Genomic_DNA"/>
</dbReference>
<feature type="transmembrane region" description="Helical" evidence="6">
    <location>
        <begin position="311"/>
        <end position="330"/>
    </location>
</feature>
<keyword evidence="4 6" id="KW-1133">Transmembrane helix</keyword>
<evidence type="ECO:0000256" key="2">
    <source>
        <dbReference type="ARBA" id="ARBA00022475"/>
    </source>
</evidence>
<feature type="transmembrane region" description="Helical" evidence="6">
    <location>
        <begin position="226"/>
        <end position="248"/>
    </location>
</feature>
<evidence type="ECO:0000256" key="1">
    <source>
        <dbReference type="ARBA" id="ARBA00004651"/>
    </source>
</evidence>
<dbReference type="InterPro" id="IPR002797">
    <property type="entry name" value="Polysacc_synth"/>
</dbReference>
<dbReference type="PANTHER" id="PTHR30250">
    <property type="entry name" value="PST FAMILY PREDICTED COLANIC ACID TRANSPORTER"/>
    <property type="match status" value="1"/>
</dbReference>